<dbReference type="CDD" id="cd05009">
    <property type="entry name" value="SIS_GlmS_GlmD_2"/>
    <property type="match status" value="1"/>
</dbReference>
<protein>
    <submittedName>
        <fullName evidence="2">SIS domain-containing protein</fullName>
    </submittedName>
</protein>
<evidence type="ECO:0000313" key="3">
    <source>
        <dbReference type="Proteomes" id="UP001204562"/>
    </source>
</evidence>
<dbReference type="Proteomes" id="UP001204562">
    <property type="component" value="Unassembled WGS sequence"/>
</dbReference>
<dbReference type="Pfam" id="PF01380">
    <property type="entry name" value="SIS"/>
    <property type="match status" value="1"/>
</dbReference>
<feature type="domain" description="SIS" evidence="1">
    <location>
        <begin position="29"/>
        <end position="173"/>
    </location>
</feature>
<dbReference type="RefSeq" id="WP_256303846.1">
    <property type="nucleotide sequence ID" value="NZ_JANFYS010000013.1"/>
</dbReference>
<name>A0AAW5JKH9_9FIRM</name>
<reference evidence="2" key="1">
    <citation type="submission" date="2022-06" db="EMBL/GenBank/DDBJ databases">
        <title>Isolation of gut microbiota from human fecal samples.</title>
        <authorList>
            <person name="Pamer E.G."/>
            <person name="Barat B."/>
            <person name="Waligurski E."/>
            <person name="Medina S."/>
            <person name="Paddock L."/>
            <person name="Mostad J."/>
        </authorList>
    </citation>
    <scope>NUCLEOTIDE SEQUENCE</scope>
    <source>
        <strain evidence="2">DFI.9.91</strain>
    </source>
</reference>
<evidence type="ECO:0000313" key="2">
    <source>
        <dbReference type="EMBL" id="MCQ4770358.1"/>
    </source>
</evidence>
<gene>
    <name evidence="2" type="ORF">NE579_07765</name>
</gene>
<dbReference type="InterPro" id="IPR046348">
    <property type="entry name" value="SIS_dom_sf"/>
</dbReference>
<dbReference type="EMBL" id="JANFYS010000013">
    <property type="protein sequence ID" value="MCQ4770358.1"/>
    <property type="molecule type" value="Genomic_DNA"/>
</dbReference>
<dbReference type="Gene3D" id="3.40.50.10490">
    <property type="entry name" value="Glucose-6-phosphate isomerase like protein, domain 1"/>
    <property type="match status" value="2"/>
</dbReference>
<comment type="caution">
    <text evidence="2">The sequence shown here is derived from an EMBL/GenBank/DDBJ whole genome shotgun (WGS) entry which is preliminary data.</text>
</comment>
<accession>A0AAW5JKH9</accession>
<dbReference type="PROSITE" id="PS51464">
    <property type="entry name" value="SIS"/>
    <property type="match status" value="1"/>
</dbReference>
<dbReference type="GO" id="GO:0097367">
    <property type="term" value="F:carbohydrate derivative binding"/>
    <property type="evidence" value="ECO:0007669"/>
    <property type="project" value="InterPro"/>
</dbReference>
<dbReference type="PANTHER" id="PTHR10937">
    <property type="entry name" value="GLUCOSAMINE--FRUCTOSE-6-PHOSPHATE AMINOTRANSFERASE, ISOMERIZING"/>
    <property type="match status" value="1"/>
</dbReference>
<evidence type="ECO:0000259" key="1">
    <source>
        <dbReference type="PROSITE" id="PS51464"/>
    </source>
</evidence>
<dbReference type="GO" id="GO:1901135">
    <property type="term" value="P:carbohydrate derivative metabolic process"/>
    <property type="evidence" value="ECO:0007669"/>
    <property type="project" value="InterPro"/>
</dbReference>
<dbReference type="InterPro" id="IPR001347">
    <property type="entry name" value="SIS_dom"/>
</dbReference>
<dbReference type="SUPFAM" id="SSF53697">
    <property type="entry name" value="SIS domain"/>
    <property type="match status" value="1"/>
</dbReference>
<dbReference type="InterPro" id="IPR035490">
    <property type="entry name" value="GlmS/FrlB_SIS"/>
</dbReference>
<dbReference type="PANTHER" id="PTHR10937:SF4">
    <property type="entry name" value="GLUCOSAMINE-6-PHOSPHATE DEAMINASE"/>
    <property type="match status" value="1"/>
</dbReference>
<organism evidence="2 3">
    <name type="scientific">Intestinimonas massiliensis</name>
    <name type="common">ex Afouda et al. 2020</name>
    <dbReference type="NCBI Taxonomy" id="1673721"/>
    <lineage>
        <taxon>Bacteria</taxon>
        <taxon>Bacillati</taxon>
        <taxon>Bacillota</taxon>
        <taxon>Clostridia</taxon>
        <taxon>Eubacteriales</taxon>
        <taxon>Intestinimonas</taxon>
    </lineage>
</organism>
<dbReference type="AlphaFoldDB" id="A0AAW5JKH9"/>
<proteinExistence type="predicted"/>
<sequence>MYLTEQELKGQFQAVARTLEALHAKRAEAVAALAGVQTLCALGCGSSFSLAKSAAIQFSQHTGVPAYALAAGDLLVNFPAYEKMLRGTTLLLLSRSGSTSEVVRVAERCKNELGCKLLSICAREGTALEALADWNLALPWAFDEAVCQTRTVTNLYVAALGLACIAGGDEAGLSALDALKSHATAFCPAQEAALSALAAQPWSKAVVLADSGMAGLLEEGALAFKEICRRDSNHYHLLDVRHGPMVQIGADTLVIAVLSSGDRALQAALLSDVARKTGHLLVLDCASSNDALPGTRIQLPECGDDDAKAVFALFCIQLLCFHHAIARGVDPDKPEGLDPWIKL</sequence>